<sequence>MSLLDIHTIVNSFDAKQIPKKVKIFDAAFKEVKSFWLTGKDSQSIELESGMYVISLVLPSGKEMEQVVKVDSQSEYKIEFDLSTLSPHETHEWAHMSKQVAATSKVNLNDTKYLGSWIRLWHLSNEQWTTKKLNITDSSSWDQDGVSYTFHINEELQFLQVGGPNIPWRFIALPPARELKCLIKPNDGPTKFVHPLEITITTENWEAETILTLLGTNANEKAEELYEHSYLKEVSAEDLLYGKMTNPSAAAIGAYYLLRLEKFDRLHNWAKNLANWKEWMPDGSVIWAWQLIKKGRKTGNIDLEEIRSRLLQAVERGIPIYTEGLKLLLEGLKLLNYTNREDEAIKKALLKVSAYTESANWNSTVTMFNGEHPEKPNKKSRKGAPRHTDNLAFIYDVPAKAIIDMTDLTQNDMIEVITDANESVTFKAAKEGGFVSEKGGKYKSIYKAANQLKRSKKNLKKFNIKSSNIDLESEIRKFRKGDKYLG</sequence>
<dbReference type="RefSeq" id="WP_303301668.1">
    <property type="nucleotide sequence ID" value="NZ_BAABDA010000050.1"/>
</dbReference>
<comment type="caution">
    <text evidence="2">The sequence shown here is derived from an EMBL/GenBank/DDBJ whole genome shotgun (WGS) entry which is preliminary data.</text>
</comment>
<dbReference type="EMBL" id="JAUOEL010000003">
    <property type="protein sequence ID" value="MDO5974530.1"/>
    <property type="molecule type" value="Genomic_DNA"/>
</dbReference>
<evidence type="ECO:0000313" key="3">
    <source>
        <dbReference type="Proteomes" id="UP001176806"/>
    </source>
</evidence>
<reference evidence="2" key="1">
    <citation type="submission" date="2023-07" db="EMBL/GenBank/DDBJ databases">
        <title>Two novel species in the genus Flavivirga.</title>
        <authorList>
            <person name="Kwon K."/>
        </authorList>
    </citation>
    <scope>NUCLEOTIDE SEQUENCE</scope>
    <source>
        <strain evidence="2">KACC 14158</strain>
    </source>
</reference>
<proteinExistence type="predicted"/>
<feature type="region of interest" description="Disordered" evidence="1">
    <location>
        <begin position="366"/>
        <end position="385"/>
    </location>
</feature>
<accession>A0ABT8WNC7</accession>
<name>A0ABT8WNC7_9FLAO</name>
<organism evidence="2 3">
    <name type="scientific">Flavivirga jejuensis</name>
    <dbReference type="NCBI Taxonomy" id="870487"/>
    <lineage>
        <taxon>Bacteria</taxon>
        <taxon>Pseudomonadati</taxon>
        <taxon>Bacteroidota</taxon>
        <taxon>Flavobacteriia</taxon>
        <taxon>Flavobacteriales</taxon>
        <taxon>Flavobacteriaceae</taxon>
        <taxon>Flavivirga</taxon>
    </lineage>
</organism>
<keyword evidence="3" id="KW-1185">Reference proteome</keyword>
<gene>
    <name evidence="2" type="ORF">Q4Q40_10065</name>
</gene>
<evidence type="ECO:0000313" key="2">
    <source>
        <dbReference type="EMBL" id="MDO5974530.1"/>
    </source>
</evidence>
<dbReference type="Proteomes" id="UP001176806">
    <property type="component" value="Unassembled WGS sequence"/>
</dbReference>
<evidence type="ECO:0000256" key="1">
    <source>
        <dbReference type="SAM" id="MobiDB-lite"/>
    </source>
</evidence>
<protein>
    <submittedName>
        <fullName evidence="2">Uncharacterized protein</fullName>
    </submittedName>
</protein>